<dbReference type="Proteomes" id="UP000004892">
    <property type="component" value="Unassembled WGS sequence"/>
</dbReference>
<feature type="active site" description="Proton donor/acceptor" evidence="7">
    <location>
        <position position="329"/>
    </location>
</feature>
<dbReference type="GO" id="GO:0009252">
    <property type="term" value="P:peptidoglycan biosynthetic process"/>
    <property type="evidence" value="ECO:0007669"/>
    <property type="project" value="UniProtKB-UniPathway"/>
</dbReference>
<dbReference type="GO" id="GO:0016740">
    <property type="term" value="F:transferase activity"/>
    <property type="evidence" value="ECO:0007669"/>
    <property type="project" value="UniProtKB-KW"/>
</dbReference>
<feature type="transmembrane region" description="Helical" evidence="9">
    <location>
        <begin position="17"/>
        <end position="34"/>
    </location>
</feature>
<sequence>MFSFTEKNMRKIRGKKWGWSVLAGIVLGGTGLFLCTKEGSPEGEIEEVRQLLAEAEGAGALNYSPQLYKETRFLYDSAMISWREENKKWIVFRDYSTVRSYARMAKEKGKRTLEQTREKHQNSRENLQAGIDRLREEMSVFEPIFNLLPLPAEMKEKYTQGKLLLNEAEIAFKKGDYPGGSDKSVRSSVLVRYAYEEARKLLEAYFVQLPQWQAQLKTALENSRERKDELIVVEKFPPRCVYYERGEMKYTFKVEFGKNWMGDKRCEGDRATPEGNYRVERKLEGNATQYYKALLLNYPNREDEKEFRQLKRRGKIAAEIGIGGLIEIHGKGGRGTYWTNGCVALANEDMNLLYSLARKGTPILIIGASISLEKALKNYGYAKN</sequence>
<evidence type="ECO:0000256" key="4">
    <source>
        <dbReference type="ARBA" id="ARBA00022960"/>
    </source>
</evidence>
<keyword evidence="9" id="KW-1133">Transmembrane helix</keyword>
<keyword evidence="12" id="KW-1185">Reference proteome</keyword>
<dbReference type="PANTHER" id="PTHR36699:SF1">
    <property type="entry name" value="L,D-TRANSPEPTIDASE YAFK-RELATED"/>
    <property type="match status" value="1"/>
</dbReference>
<feature type="domain" description="L,D-TPase catalytic" evidence="10">
    <location>
        <begin position="229"/>
        <end position="366"/>
    </location>
</feature>
<gene>
    <name evidence="11" type="ORF">HMPREF9449_01253</name>
</gene>
<dbReference type="Pfam" id="PF03734">
    <property type="entry name" value="YkuD"/>
    <property type="match status" value="1"/>
</dbReference>
<dbReference type="UniPathway" id="UPA00219"/>
<keyword evidence="3" id="KW-0808">Transferase</keyword>
<evidence type="ECO:0000256" key="3">
    <source>
        <dbReference type="ARBA" id="ARBA00022679"/>
    </source>
</evidence>
<feature type="active site" description="Nucleophile" evidence="7">
    <location>
        <position position="342"/>
    </location>
</feature>
<keyword evidence="4 7" id="KW-0133">Cell shape</keyword>
<keyword evidence="9" id="KW-0812">Transmembrane</keyword>
<evidence type="ECO:0000256" key="2">
    <source>
        <dbReference type="ARBA" id="ARBA00005992"/>
    </source>
</evidence>
<dbReference type="GO" id="GO:0004180">
    <property type="term" value="F:carboxypeptidase activity"/>
    <property type="evidence" value="ECO:0007669"/>
    <property type="project" value="UniProtKB-ARBA"/>
</dbReference>
<keyword evidence="8" id="KW-0175">Coiled coil</keyword>
<comment type="pathway">
    <text evidence="1 7">Cell wall biogenesis; peptidoglycan biosynthesis.</text>
</comment>
<keyword evidence="6 7" id="KW-0961">Cell wall biogenesis/degradation</keyword>
<protein>
    <recommendedName>
        <fullName evidence="10">L,D-TPase catalytic domain-containing protein</fullName>
    </recommendedName>
</protein>
<evidence type="ECO:0000256" key="7">
    <source>
        <dbReference type="PROSITE-ProRule" id="PRU01373"/>
    </source>
</evidence>
<dbReference type="InterPro" id="IPR005490">
    <property type="entry name" value="LD_TPept_cat_dom"/>
</dbReference>
<keyword evidence="9" id="KW-0472">Membrane</keyword>
<evidence type="ECO:0000256" key="5">
    <source>
        <dbReference type="ARBA" id="ARBA00022984"/>
    </source>
</evidence>
<dbReference type="AlphaFoldDB" id="H1DG67"/>
<name>H1DG67_9BACT</name>
<dbReference type="PANTHER" id="PTHR36699">
    <property type="entry name" value="LD-TRANSPEPTIDASE"/>
    <property type="match status" value="1"/>
</dbReference>
<dbReference type="eggNOG" id="COG3034">
    <property type="taxonomic scope" value="Bacteria"/>
</dbReference>
<dbReference type="STRING" id="742817.HMPREF9449_01253"/>
<dbReference type="Gene3D" id="2.40.440.10">
    <property type="entry name" value="L,D-transpeptidase catalytic domain-like"/>
    <property type="match status" value="1"/>
</dbReference>
<dbReference type="EMBL" id="ADMC01000018">
    <property type="protein sequence ID" value="EHP48179.1"/>
    <property type="molecule type" value="Genomic_DNA"/>
</dbReference>
<comment type="caution">
    <text evidence="11">The sequence shown here is derived from an EMBL/GenBank/DDBJ whole genome shotgun (WGS) entry which is preliminary data.</text>
</comment>
<evidence type="ECO:0000313" key="12">
    <source>
        <dbReference type="Proteomes" id="UP000004892"/>
    </source>
</evidence>
<organism evidence="11 12">
    <name type="scientific">Odoribacter laneus YIT 12061</name>
    <dbReference type="NCBI Taxonomy" id="742817"/>
    <lineage>
        <taxon>Bacteria</taxon>
        <taxon>Pseudomonadati</taxon>
        <taxon>Bacteroidota</taxon>
        <taxon>Bacteroidia</taxon>
        <taxon>Bacteroidales</taxon>
        <taxon>Odoribacteraceae</taxon>
        <taxon>Odoribacter</taxon>
    </lineage>
</organism>
<dbReference type="SUPFAM" id="SSF141523">
    <property type="entry name" value="L,D-transpeptidase catalytic domain-like"/>
    <property type="match status" value="1"/>
</dbReference>
<dbReference type="HOGENOM" id="CLU_711483_0_0_10"/>
<dbReference type="CDD" id="cd16913">
    <property type="entry name" value="YkuD_like"/>
    <property type="match status" value="1"/>
</dbReference>
<feature type="coiled-coil region" evidence="8">
    <location>
        <begin position="106"/>
        <end position="137"/>
    </location>
</feature>
<evidence type="ECO:0000256" key="9">
    <source>
        <dbReference type="SAM" id="Phobius"/>
    </source>
</evidence>
<dbReference type="GO" id="GO:0008360">
    <property type="term" value="P:regulation of cell shape"/>
    <property type="evidence" value="ECO:0007669"/>
    <property type="project" value="UniProtKB-UniRule"/>
</dbReference>
<reference evidence="11 12" key="1">
    <citation type="submission" date="2012-01" db="EMBL/GenBank/DDBJ databases">
        <title>The Genome Sequence of Odoribacter laneus YIT 12061.</title>
        <authorList>
            <consortium name="The Broad Institute Genome Sequencing Platform"/>
            <person name="Earl A."/>
            <person name="Ward D."/>
            <person name="Feldgarden M."/>
            <person name="Gevers D."/>
            <person name="Morotomi M."/>
            <person name="Young S.K."/>
            <person name="Zeng Q."/>
            <person name="Gargeya S."/>
            <person name="Fitzgerald M."/>
            <person name="Haas B."/>
            <person name="Abouelleil A."/>
            <person name="Alvarado L."/>
            <person name="Arachchi H.M."/>
            <person name="Berlin A."/>
            <person name="Chapman S.B."/>
            <person name="Gearin G."/>
            <person name="Goldberg J."/>
            <person name="Griggs A."/>
            <person name="Gujja S."/>
            <person name="Hansen M."/>
            <person name="Heiman D."/>
            <person name="Howarth C."/>
            <person name="Larimer J."/>
            <person name="Lui A."/>
            <person name="MacDonald P.J.P."/>
            <person name="McCowen C."/>
            <person name="Montmayeur A."/>
            <person name="Murphy C."/>
            <person name="Neiman D."/>
            <person name="Pearson M."/>
            <person name="Priest M."/>
            <person name="Roberts A."/>
            <person name="Saif S."/>
            <person name="Shea T."/>
            <person name="Sisk P."/>
            <person name="Stolte C."/>
            <person name="Sykes S."/>
            <person name="Wortman J."/>
            <person name="Nusbaum C."/>
            <person name="Birren B."/>
        </authorList>
    </citation>
    <scope>NUCLEOTIDE SEQUENCE [LARGE SCALE GENOMIC DNA]</scope>
    <source>
        <strain evidence="11 12">YIT 12061</strain>
    </source>
</reference>
<comment type="similarity">
    <text evidence="2">Belongs to the YkuD family.</text>
</comment>
<proteinExistence type="inferred from homology"/>
<evidence type="ECO:0000256" key="1">
    <source>
        <dbReference type="ARBA" id="ARBA00004752"/>
    </source>
</evidence>
<evidence type="ECO:0000256" key="8">
    <source>
        <dbReference type="SAM" id="Coils"/>
    </source>
</evidence>
<dbReference type="InterPro" id="IPR038063">
    <property type="entry name" value="Transpep_catalytic_dom"/>
</dbReference>
<evidence type="ECO:0000313" key="11">
    <source>
        <dbReference type="EMBL" id="EHP48179.1"/>
    </source>
</evidence>
<evidence type="ECO:0000259" key="10">
    <source>
        <dbReference type="PROSITE" id="PS52029"/>
    </source>
</evidence>
<dbReference type="PROSITE" id="PS52029">
    <property type="entry name" value="LD_TPASE"/>
    <property type="match status" value="1"/>
</dbReference>
<keyword evidence="5 7" id="KW-0573">Peptidoglycan synthesis</keyword>
<dbReference type="PATRIC" id="fig|742817.3.peg.1331"/>
<evidence type="ECO:0000256" key="6">
    <source>
        <dbReference type="ARBA" id="ARBA00023316"/>
    </source>
</evidence>
<accession>H1DG67</accession>
<dbReference type="GO" id="GO:0071555">
    <property type="term" value="P:cell wall organization"/>
    <property type="evidence" value="ECO:0007669"/>
    <property type="project" value="UniProtKB-UniRule"/>
</dbReference>